<dbReference type="Proteomes" id="UP000006054">
    <property type="component" value="Chromosome"/>
</dbReference>
<sequence length="1318" mass="143469" precursor="true">MKHLLLLFILLFYSAFALGQDLVTYDFAGENGNQIFTSTSSVATNMTASSFTRGSGVAAAGAGNSISSTGWSTGAINLNDYYSFTVTPDAGYSLDLDNLNFGERRSGSGIRNFEIRTSLDGYSASYFSTTFGDNTSTRHHNFTFTPAFSNITTAITIRIYGYNAESSGGTWRIVNNSTTNNFSLTGTVNSTTPPNIDLTFDDTGDLNIAQGSSSNAIFRTQADVTLASATLNQVTLQTNGTYTSTDITASGFKLWYSDDATFGGDTQISSVSSSTGNGETITFTGLSQSIPIGTGYFFVTADISTSATLNNTVGIANTTTADFTFATPSTKSGTANSGNLHTIIGLNTGIITPTSFCVTPTQNESVTVPFTYSPTGLYTGGFTAQLSDATGDFSLATDIGSIASDNTGSQSISAIIPANTAQGSNYRIRVISSVPSVEGADNGTDITIDLLTVSIAPTATQNISQFQNGTTLTVTESNTISSRKWKYSTVSGSGYTNFLGSSDNETPYFESVGTYYMVVETVFDCGKTVISNEVQINVTTFVGTQLFPGDMAIVGWDGQIGGGDDDFVITNLVELTNGTTFLLVNATYENGKAANTRTNEWASVATVEFVYNNATPLPAGSIISFELPSTANNSAVNIRVNGVSNSDFSVNNITQPYSGISGRVNISTSGADQLFLMQGSFNATSTEFDGYVLFGMTNDSDWIDFSANVYSGRTSRLHPHILCINTTHPTGPSGSYFDYSTASFRTADQRTILGHITNMSNWTNTTSLPSDVHSTTFNVTSATIKSQWIGDQDENWFECQNWSSLYVPNQYTNVEFTNTAVDDSRIDETADFSDEYLDIAKAKNLILGEKTLKIYESRLARLDIYEDFTIQNTGVLDMDNDFGLVEDGTINLSGNWTNTVGTSAFEEGESIIVFQGGNGQTITTAGEESFYDVTLNSGQDLTINNTNTQTIIKGELIFQSGNIRSTTANPLTFDVDAFHTGANVNRHIKGASRRLSNKVEDFEFPIGKSGIYRPIIIHTQSGGTSTQFFAEYFFTPYTNVQPVLTPLDHVSHIEHWILNREYGSADTRLTLSWGAESIVGSLASLVVAHWTSSNQWESEGNSFTTGDITAGTVKSSDIITQFSPFTLGTIDNLNLLPVTWVSFDAKYNQEQENVLLEWNTLAEHQNQSFVIERSEDGIDFQEIGFKKGEINTHSIKNYQFWDFEILHTKTYYRIKQIDTNGDFSYSNIKMIETKSDRKIGITNFENKTILYSNLKKATKAKVQVYDMNGNTVGFFEVFLKYGQNELILPLANISKAIYVYKIELENQSEFVTGKFLIK</sequence>
<keyword evidence="1" id="KW-0732">Signal</keyword>
<evidence type="ECO:0000313" key="2">
    <source>
        <dbReference type="EMBL" id="AFM04359.1"/>
    </source>
</evidence>
<feature type="chain" id="PRO_5003685985" evidence="1">
    <location>
        <begin position="20"/>
        <end position="1318"/>
    </location>
</feature>
<dbReference type="eggNOG" id="COG2374">
    <property type="taxonomic scope" value="Bacteria"/>
</dbReference>
<organism evidence="2 3">
    <name type="scientific">Bernardetia litoralis (strain ATCC 23117 / DSM 6794 / NBRC 15988 / NCIMB 1366 / Fx l1 / Sio-4)</name>
    <name type="common">Flexibacter litoralis</name>
    <dbReference type="NCBI Taxonomy" id="880071"/>
    <lineage>
        <taxon>Bacteria</taxon>
        <taxon>Pseudomonadati</taxon>
        <taxon>Bacteroidota</taxon>
        <taxon>Cytophagia</taxon>
        <taxon>Cytophagales</taxon>
        <taxon>Bernardetiaceae</taxon>
        <taxon>Bernardetia</taxon>
    </lineage>
</organism>
<feature type="signal peptide" evidence="1">
    <location>
        <begin position="1"/>
        <end position="19"/>
    </location>
</feature>
<keyword evidence="3" id="KW-1185">Reference proteome</keyword>
<evidence type="ECO:0000313" key="3">
    <source>
        <dbReference type="Proteomes" id="UP000006054"/>
    </source>
</evidence>
<dbReference type="HOGENOM" id="CLU_260085_0_0_10"/>
<dbReference type="EMBL" id="CP003345">
    <property type="protein sequence ID" value="AFM04359.1"/>
    <property type="molecule type" value="Genomic_DNA"/>
</dbReference>
<proteinExistence type="predicted"/>
<reference evidence="3" key="1">
    <citation type="submission" date="2012-06" db="EMBL/GenBank/DDBJ databases">
        <title>The complete genome of Flexibacter litoralis DSM 6794.</title>
        <authorList>
            <person name="Lucas S."/>
            <person name="Copeland A."/>
            <person name="Lapidus A."/>
            <person name="Glavina del Rio T."/>
            <person name="Dalin E."/>
            <person name="Tice H."/>
            <person name="Bruce D."/>
            <person name="Goodwin L."/>
            <person name="Pitluck S."/>
            <person name="Peters L."/>
            <person name="Ovchinnikova G."/>
            <person name="Lu M."/>
            <person name="Kyrpides N."/>
            <person name="Mavromatis K."/>
            <person name="Ivanova N."/>
            <person name="Brettin T."/>
            <person name="Detter J.C."/>
            <person name="Han C."/>
            <person name="Larimer F."/>
            <person name="Land M."/>
            <person name="Hauser L."/>
            <person name="Markowitz V."/>
            <person name="Cheng J.-F."/>
            <person name="Hugenholtz P."/>
            <person name="Woyke T."/>
            <person name="Wu D."/>
            <person name="Spring S."/>
            <person name="Lang E."/>
            <person name="Kopitz M."/>
            <person name="Brambilla E."/>
            <person name="Klenk H.-P."/>
            <person name="Eisen J.A."/>
        </authorList>
    </citation>
    <scope>NUCLEOTIDE SEQUENCE [LARGE SCALE GENOMIC DNA]</scope>
    <source>
        <strain evidence="3">ATCC 23117 / DSM 6794 / NBRC 15988 / NCIMB 1366 / Sio-4</strain>
    </source>
</reference>
<protein>
    <submittedName>
        <fullName evidence="2">Uncharacterized protein</fullName>
    </submittedName>
</protein>
<dbReference type="RefSeq" id="WP_014797810.1">
    <property type="nucleotide sequence ID" value="NC_018018.1"/>
</dbReference>
<dbReference type="eggNOG" id="COG4935">
    <property type="taxonomic scope" value="Bacteria"/>
</dbReference>
<dbReference type="OrthoDB" id="863479at2"/>
<evidence type="ECO:0000256" key="1">
    <source>
        <dbReference type="SAM" id="SignalP"/>
    </source>
</evidence>
<gene>
    <name evidence="2" type="ordered locus">Fleli_1974</name>
</gene>
<dbReference type="STRING" id="880071.Fleli_1974"/>
<name>I4AK74_BERLS</name>
<dbReference type="KEGG" id="fli:Fleli_1974"/>
<accession>I4AK74</accession>